<reference evidence="2" key="1">
    <citation type="submission" date="2020-08" db="EMBL/GenBank/DDBJ databases">
        <authorList>
            <person name="Cejkova D."/>
            <person name="Kubasova T."/>
            <person name="Jahodarova E."/>
            <person name="Rychlik I."/>
        </authorList>
    </citation>
    <scope>NUCLEOTIDE SEQUENCE</scope>
    <source>
        <strain evidence="2">An559</strain>
    </source>
</reference>
<dbReference type="PIRSF" id="PIRSF027391">
    <property type="entry name" value="Hpre_diP_synt_I"/>
    <property type="match status" value="1"/>
</dbReference>
<feature type="transmembrane region" description="Helical" evidence="1">
    <location>
        <begin position="78"/>
        <end position="102"/>
    </location>
</feature>
<comment type="caution">
    <text evidence="2">The sequence shown here is derived from an EMBL/GenBank/DDBJ whole genome shotgun (WGS) entry which is preliminary data.</text>
</comment>
<protein>
    <submittedName>
        <fullName evidence="2">Gx transporter family protein</fullName>
    </submittedName>
</protein>
<dbReference type="AlphaFoldDB" id="A0A938X2T2"/>
<accession>A0A938X2T2</accession>
<keyword evidence="1" id="KW-0472">Membrane</keyword>
<feature type="transmembrane region" description="Helical" evidence="1">
    <location>
        <begin position="109"/>
        <end position="132"/>
    </location>
</feature>
<proteinExistence type="predicted"/>
<feature type="transmembrane region" description="Helical" evidence="1">
    <location>
        <begin position="6"/>
        <end position="27"/>
    </location>
</feature>
<dbReference type="RefSeq" id="WP_204443846.1">
    <property type="nucleotide sequence ID" value="NZ_JACJKY010000001.1"/>
</dbReference>
<feature type="transmembrane region" description="Helical" evidence="1">
    <location>
        <begin position="138"/>
        <end position="162"/>
    </location>
</feature>
<sequence length="173" mass="18780">MMKHKLSVRTISTTALLFALSVVLMILENLIPPIPTLPPGVKLGLSNVVIMYSLFYFGKPRTFLLLALKIGFVFITRGVTACFLSAAGGIFSVLIMALLLALQKIRISYIIISVCAAVAHNIAQLAAASFLLSSTAVFYYAPLLVLSGVFMGILTGTLLRVMMPAMKRLDRRT</sequence>
<dbReference type="InterPro" id="IPR010898">
    <property type="entry name" value="Hpre_diP_synth_I"/>
</dbReference>
<keyword evidence="1" id="KW-0812">Transmembrane</keyword>
<gene>
    <name evidence="2" type="ORF">H6A12_01065</name>
</gene>
<evidence type="ECO:0000256" key="1">
    <source>
        <dbReference type="SAM" id="Phobius"/>
    </source>
</evidence>
<dbReference type="Pfam" id="PF07456">
    <property type="entry name" value="Hpre_diP_synt_I"/>
    <property type="match status" value="1"/>
</dbReference>
<keyword evidence="1" id="KW-1133">Transmembrane helix</keyword>
<keyword evidence="3" id="KW-1185">Reference proteome</keyword>
<evidence type="ECO:0000313" key="3">
    <source>
        <dbReference type="Proteomes" id="UP000774750"/>
    </source>
</evidence>
<reference evidence="2" key="2">
    <citation type="journal article" date="2021" name="Sci. Rep.">
        <title>The distribution of antibiotic resistance genes in chicken gut microbiota commensals.</title>
        <authorList>
            <person name="Juricova H."/>
            <person name="Matiasovicova J."/>
            <person name="Kubasova T."/>
            <person name="Cejkova D."/>
            <person name="Rychlik I."/>
        </authorList>
    </citation>
    <scope>NUCLEOTIDE SEQUENCE</scope>
    <source>
        <strain evidence="2">An559</strain>
    </source>
</reference>
<evidence type="ECO:0000313" key="2">
    <source>
        <dbReference type="EMBL" id="MBM6919757.1"/>
    </source>
</evidence>
<dbReference type="Proteomes" id="UP000774750">
    <property type="component" value="Unassembled WGS sequence"/>
</dbReference>
<dbReference type="InterPro" id="IPR014535">
    <property type="entry name" value="Hpre_diP_synt_I"/>
</dbReference>
<feature type="transmembrane region" description="Helical" evidence="1">
    <location>
        <begin position="39"/>
        <end position="58"/>
    </location>
</feature>
<organism evidence="2 3">
    <name type="scientific">Merdimmobilis hominis</name>
    <dbReference type="NCBI Taxonomy" id="2897707"/>
    <lineage>
        <taxon>Bacteria</taxon>
        <taxon>Bacillati</taxon>
        <taxon>Bacillota</taxon>
        <taxon>Clostridia</taxon>
        <taxon>Eubacteriales</taxon>
        <taxon>Oscillospiraceae</taxon>
        <taxon>Merdimmobilis</taxon>
    </lineage>
</organism>
<dbReference type="Gene3D" id="1.10.1760.20">
    <property type="match status" value="1"/>
</dbReference>
<dbReference type="EMBL" id="JACJKY010000001">
    <property type="protein sequence ID" value="MBM6919757.1"/>
    <property type="molecule type" value="Genomic_DNA"/>
</dbReference>
<name>A0A938X2T2_9FIRM</name>